<dbReference type="WBParaSite" id="MBELARI_LOCUS644">
    <property type="protein sequence ID" value="MBELARI_LOCUS644"/>
    <property type="gene ID" value="MBELARI_LOCUS644"/>
</dbReference>
<dbReference type="GO" id="GO:0005634">
    <property type="term" value="C:nucleus"/>
    <property type="evidence" value="ECO:0007669"/>
    <property type="project" value="TreeGrafter"/>
</dbReference>
<reference evidence="4" key="1">
    <citation type="submission" date="2024-02" db="UniProtKB">
        <authorList>
            <consortium name="WormBaseParasite"/>
        </authorList>
    </citation>
    <scope>IDENTIFICATION</scope>
</reference>
<dbReference type="SUPFAM" id="SSF56112">
    <property type="entry name" value="Protein kinase-like (PK-like)"/>
    <property type="match status" value="1"/>
</dbReference>
<evidence type="ECO:0000313" key="4">
    <source>
        <dbReference type="WBParaSite" id="MBELARI_LOCUS644"/>
    </source>
</evidence>
<feature type="compositionally biased region" description="Basic and acidic residues" evidence="1">
    <location>
        <begin position="391"/>
        <end position="407"/>
    </location>
</feature>
<name>A0AAF3FHZ5_9BILA</name>
<proteinExistence type="predicted"/>
<dbReference type="GO" id="GO:0004674">
    <property type="term" value="F:protein serine/threonine kinase activity"/>
    <property type="evidence" value="ECO:0007669"/>
    <property type="project" value="TreeGrafter"/>
</dbReference>
<dbReference type="Pfam" id="PF00069">
    <property type="entry name" value="Pkinase"/>
    <property type="match status" value="1"/>
</dbReference>
<protein>
    <recommendedName>
        <fullName evidence="2">Protein kinase domain-containing protein</fullName>
    </recommendedName>
</protein>
<feature type="region of interest" description="Disordered" evidence="1">
    <location>
        <begin position="380"/>
        <end position="407"/>
    </location>
</feature>
<dbReference type="GO" id="GO:0005524">
    <property type="term" value="F:ATP binding"/>
    <property type="evidence" value="ECO:0007669"/>
    <property type="project" value="InterPro"/>
</dbReference>
<feature type="compositionally biased region" description="Polar residues" evidence="1">
    <location>
        <begin position="380"/>
        <end position="390"/>
    </location>
</feature>
<sequence>MDSLSTVIDSSSTVMDWFSPVPGETPLVFVLRRGFTDALKDSGKNPISVQFPSGYEPHTEDTFYRKNVVPEENYHIIGEGKYSYVIAAKLDYNHVEGKNSDTNSKPNMMKVTCKRYDLEQLNNTFDGYTRIRRELQICRLHSHENIVDFYEVFTEPAIGPPTFIYVVSERMDHSLAEYYEILTTKNITEVNVLDLGALLTQILRALSYLHQRGIIPRNVSPTNIGINTRDFTVKLFQFGLTREINVNLEHSINVETLHHYKAIEVLTRQPYDMKIDIWAAALVAIELLGLKLFWPSGTEKEVRHRGVENAIIDRVYEVLKSLEVVLINETRRTIKDEDQSEITGKNFRDLVTGMLNPDRQKRLSADECLKHPFLRAFNKTYQEKSASSQPKNEEQLRERNENDKKMVLEELEAGLTQLSFRPKPIMP</sequence>
<evidence type="ECO:0000259" key="2">
    <source>
        <dbReference type="PROSITE" id="PS50011"/>
    </source>
</evidence>
<dbReference type="InterPro" id="IPR000719">
    <property type="entry name" value="Prot_kinase_dom"/>
</dbReference>
<dbReference type="PROSITE" id="PS50011">
    <property type="entry name" value="PROTEIN_KINASE_DOM"/>
    <property type="match status" value="1"/>
</dbReference>
<feature type="domain" description="Protein kinase" evidence="2">
    <location>
        <begin position="71"/>
        <end position="374"/>
    </location>
</feature>
<dbReference type="Gene3D" id="3.30.200.20">
    <property type="entry name" value="Phosphorylase Kinase, domain 1"/>
    <property type="match status" value="1"/>
</dbReference>
<dbReference type="Gene3D" id="1.10.510.10">
    <property type="entry name" value="Transferase(Phosphotransferase) domain 1"/>
    <property type="match status" value="1"/>
</dbReference>
<evidence type="ECO:0000313" key="3">
    <source>
        <dbReference type="Proteomes" id="UP000887575"/>
    </source>
</evidence>
<dbReference type="Proteomes" id="UP000887575">
    <property type="component" value="Unassembled WGS sequence"/>
</dbReference>
<organism evidence="3 4">
    <name type="scientific">Mesorhabditis belari</name>
    <dbReference type="NCBI Taxonomy" id="2138241"/>
    <lineage>
        <taxon>Eukaryota</taxon>
        <taxon>Metazoa</taxon>
        <taxon>Ecdysozoa</taxon>
        <taxon>Nematoda</taxon>
        <taxon>Chromadorea</taxon>
        <taxon>Rhabditida</taxon>
        <taxon>Rhabditina</taxon>
        <taxon>Rhabditomorpha</taxon>
        <taxon>Rhabditoidea</taxon>
        <taxon>Rhabditidae</taxon>
        <taxon>Mesorhabditinae</taxon>
        <taxon>Mesorhabditis</taxon>
    </lineage>
</organism>
<dbReference type="PANTHER" id="PTHR44167">
    <property type="entry name" value="OVARIAN-SPECIFIC SERINE/THREONINE-PROTEIN KINASE LOK-RELATED"/>
    <property type="match status" value="1"/>
</dbReference>
<dbReference type="AlphaFoldDB" id="A0AAF3FHZ5"/>
<evidence type="ECO:0000256" key="1">
    <source>
        <dbReference type="SAM" id="MobiDB-lite"/>
    </source>
</evidence>
<dbReference type="PANTHER" id="PTHR44167:SF30">
    <property type="entry name" value="PHOSPHORYLASE KINASE"/>
    <property type="match status" value="1"/>
</dbReference>
<dbReference type="GO" id="GO:0044773">
    <property type="term" value="P:mitotic DNA damage checkpoint signaling"/>
    <property type="evidence" value="ECO:0007669"/>
    <property type="project" value="TreeGrafter"/>
</dbReference>
<accession>A0AAF3FHZ5</accession>
<keyword evidence="3" id="KW-1185">Reference proteome</keyword>
<dbReference type="InterPro" id="IPR011009">
    <property type="entry name" value="Kinase-like_dom_sf"/>
</dbReference>